<dbReference type="Proteomes" id="UP000261640">
    <property type="component" value="Unplaced"/>
</dbReference>
<feature type="compositionally biased region" description="Polar residues" evidence="1">
    <location>
        <begin position="435"/>
        <end position="447"/>
    </location>
</feature>
<organism evidence="2 3">
    <name type="scientific">Mastacembelus armatus</name>
    <name type="common">zig-zag eel</name>
    <dbReference type="NCBI Taxonomy" id="205130"/>
    <lineage>
        <taxon>Eukaryota</taxon>
        <taxon>Metazoa</taxon>
        <taxon>Chordata</taxon>
        <taxon>Craniata</taxon>
        <taxon>Vertebrata</taxon>
        <taxon>Euteleostomi</taxon>
        <taxon>Actinopterygii</taxon>
        <taxon>Neopterygii</taxon>
        <taxon>Teleostei</taxon>
        <taxon>Neoteleostei</taxon>
        <taxon>Acanthomorphata</taxon>
        <taxon>Anabantaria</taxon>
        <taxon>Synbranchiformes</taxon>
        <taxon>Mastacembelidae</taxon>
        <taxon>Mastacembelus</taxon>
    </lineage>
</organism>
<reference evidence="2" key="1">
    <citation type="submission" date="2025-08" db="UniProtKB">
        <authorList>
            <consortium name="Ensembl"/>
        </authorList>
    </citation>
    <scope>IDENTIFICATION</scope>
</reference>
<keyword evidence="3" id="KW-1185">Reference proteome</keyword>
<feature type="compositionally biased region" description="Polar residues" evidence="1">
    <location>
        <begin position="473"/>
        <end position="484"/>
    </location>
</feature>
<feature type="compositionally biased region" description="Basic residues" evidence="1">
    <location>
        <begin position="35"/>
        <end position="45"/>
    </location>
</feature>
<dbReference type="InParanoid" id="A0A7N8X6B1"/>
<protein>
    <recommendedName>
        <fullName evidence="4">Proline rich 33</fullName>
    </recommendedName>
</protein>
<evidence type="ECO:0000313" key="2">
    <source>
        <dbReference type="Ensembl" id="ENSMAMP00000044657.1"/>
    </source>
</evidence>
<dbReference type="GeneTree" id="ENSGT00940000169557"/>
<feature type="compositionally biased region" description="Polar residues" evidence="1">
    <location>
        <begin position="260"/>
        <end position="274"/>
    </location>
</feature>
<feature type="region of interest" description="Disordered" evidence="1">
    <location>
        <begin position="430"/>
        <end position="504"/>
    </location>
</feature>
<accession>A0A7N8X6B1</accession>
<dbReference type="Ensembl" id="ENSMAMT00000043906.1">
    <property type="protein sequence ID" value="ENSMAMP00000044657.1"/>
    <property type="gene ID" value="ENSMAMG00000025176.1"/>
</dbReference>
<proteinExistence type="predicted"/>
<feature type="region of interest" description="Disordered" evidence="1">
    <location>
        <begin position="257"/>
        <end position="400"/>
    </location>
</feature>
<dbReference type="PANTHER" id="PTHR38004">
    <property type="entry name" value="PROLINE-RICH PROTEIN 33"/>
    <property type="match status" value="1"/>
</dbReference>
<dbReference type="AlphaFoldDB" id="A0A7N8X6B1"/>
<feature type="region of interest" description="Disordered" evidence="1">
    <location>
        <begin position="1"/>
        <end position="87"/>
    </location>
</feature>
<name>A0A7N8X6B1_9TELE</name>
<evidence type="ECO:0008006" key="4">
    <source>
        <dbReference type="Google" id="ProtNLM"/>
    </source>
</evidence>
<dbReference type="PANTHER" id="PTHR38004:SF1">
    <property type="entry name" value="PROLINE-RICH PROTEIN 33"/>
    <property type="match status" value="1"/>
</dbReference>
<evidence type="ECO:0000313" key="3">
    <source>
        <dbReference type="Proteomes" id="UP000261640"/>
    </source>
</evidence>
<reference evidence="2" key="2">
    <citation type="submission" date="2025-09" db="UniProtKB">
        <authorList>
            <consortium name="Ensembl"/>
        </authorList>
    </citation>
    <scope>IDENTIFICATION</scope>
</reference>
<sequence length="564" mass="61084">MAAAYSAVTQPGLFSHQYPPPLLPKPGKDNARLQKLLKRTAKRKASTQASQAAAPFRSSLSPVNEASPDLEHSDHSTPPRTPETLPSVYGIQQPQRFSIRPPYQHVASPYPQRAVYGKAARLSPQTVAIQSYSYSQHVTTVSAVSPALEHIAQQVATHISLPAETHASLRPVAAPQPKPYSPGLTPYPATGGQAMTRPLIVLTQLVKPKSPRPTFKATEHSRSPKPMFDVPQIRLYTASTSYYETSRTPPVHDTAGLTFIGSTLPPSNIPTETKQGLAPVATPTSDLKRATPTSDLKRATPTSDLKRATPTSDLKRATPTSDLKRATPTSDLKRATPTSELKRATPTSELKRATPTSDLKRATPTSELKRATPTSELRVKTPTYDIQTSRTSPGRPKTSAYHVTRATTPVFEISRPNPLLFAVSPIPVEPERSKTPQTVSAASQSVMSAEPKPPETILNGDIRSDLTPAAKSVQPSITKSTSEPDLTREKMPAAPVSPQRAKTPTLEPAVTSYGYRRPKTPTYEASRLMTTSPGYKRPKTPTVLVCVRRAAFVENFTTLHAAVV</sequence>
<evidence type="ECO:0000256" key="1">
    <source>
        <dbReference type="SAM" id="MobiDB-lite"/>
    </source>
</evidence>